<sequence>MSRRIIAEDTDWLVQVTDPLRLSHKCLQCIVENFEDEQIFTKVTPFQKRYILERLSVSLPLHVTSKLVPDGVYWEKCCKHRWYVCDVTDYDNSWKQMYIERHLGSVIELFIPGVTEPKTVLEIIPFCDNFVKKLSVSQLLPPLKEPQVEVNVEELSLDEPCMDHFDFGLVLDKLTNLEELHVVYRIKQCGLNFERKMQEMTDGDCISLANAVKSSKTLKVLRLPVSCINDEKCCMLMYHLMDFPILRELDLSHNMIGKIGGCAIAKLLIRSKLEVLKMYNNRIGDVGSSAIAEALSKNPPLSSLDLRMNEVGDKGGEAIFKALQKNNVLLRLHMGSNGLTSATVPVLSDMLKKNETLSSLDLSGNKLDENWRVRERNERHAVLLHRHQLRLKPEGQGNIQSVQNS</sequence>
<dbReference type="InterPro" id="IPR052410">
    <property type="entry name" value="DRC5"/>
</dbReference>
<dbReference type="GO" id="GO:0005856">
    <property type="term" value="C:cytoskeleton"/>
    <property type="evidence" value="ECO:0007669"/>
    <property type="project" value="UniProtKB-SubCell"/>
</dbReference>
<evidence type="ECO:0000256" key="3">
    <source>
        <dbReference type="ARBA" id="ARBA00023212"/>
    </source>
</evidence>
<accession>A0A8C6K6T6</accession>
<evidence type="ECO:0000313" key="4">
    <source>
        <dbReference type="Ensembl" id="ENSNFUP00015000505.1"/>
    </source>
</evidence>
<reference evidence="4" key="1">
    <citation type="submission" date="2014-08" db="EMBL/GenBank/DDBJ databases">
        <authorList>
            <person name="Senf B."/>
            <person name="Petzold A."/>
            <person name="Downie B.R."/>
            <person name="Koch P."/>
            <person name="Platzer M."/>
        </authorList>
    </citation>
    <scope>NUCLEOTIDE SEQUENCE [LARGE SCALE GENOMIC DNA]</scope>
    <source>
        <strain evidence="4">GRZ</strain>
    </source>
</reference>
<gene>
    <name evidence="4" type="primary">TCTE1</name>
    <name evidence="4" type="synonym">tcte1</name>
</gene>
<dbReference type="Ensembl" id="ENSNFUT00015000575.1">
    <property type="protein sequence ID" value="ENSNFUP00015000505.1"/>
    <property type="gene ID" value="ENSNFUG00015000356.1"/>
</dbReference>
<reference evidence="4" key="2">
    <citation type="submission" date="2025-08" db="UniProtKB">
        <authorList>
            <consortium name="Ensembl"/>
        </authorList>
    </citation>
    <scope>IDENTIFICATION</scope>
</reference>
<dbReference type="GO" id="GO:0007018">
    <property type="term" value="P:microtubule-based movement"/>
    <property type="evidence" value="ECO:0007669"/>
    <property type="project" value="TreeGrafter"/>
</dbReference>
<dbReference type="PANTHER" id="PTHR24107">
    <property type="entry name" value="YNEIN REGULATORY COMPLEX SUBUNIT 5"/>
    <property type="match status" value="1"/>
</dbReference>
<dbReference type="GeneTree" id="ENSGT00940000159341"/>
<keyword evidence="2" id="KW-0963">Cytoplasm</keyword>
<dbReference type="Pfam" id="PF13516">
    <property type="entry name" value="LRR_6"/>
    <property type="match status" value="3"/>
</dbReference>
<dbReference type="InterPro" id="IPR032675">
    <property type="entry name" value="LRR_dom_sf"/>
</dbReference>
<dbReference type="PROSITE" id="PS51450">
    <property type="entry name" value="LRR"/>
    <property type="match status" value="1"/>
</dbReference>
<organism evidence="4 5">
    <name type="scientific">Nothobranchius furzeri</name>
    <name type="common">Turquoise killifish</name>
    <dbReference type="NCBI Taxonomy" id="105023"/>
    <lineage>
        <taxon>Eukaryota</taxon>
        <taxon>Metazoa</taxon>
        <taxon>Chordata</taxon>
        <taxon>Craniata</taxon>
        <taxon>Vertebrata</taxon>
        <taxon>Euteleostomi</taxon>
        <taxon>Actinopterygii</taxon>
        <taxon>Neopterygii</taxon>
        <taxon>Teleostei</taxon>
        <taxon>Neoteleostei</taxon>
        <taxon>Acanthomorphata</taxon>
        <taxon>Ovalentaria</taxon>
        <taxon>Atherinomorphae</taxon>
        <taxon>Cyprinodontiformes</taxon>
        <taxon>Nothobranchiidae</taxon>
        <taxon>Nothobranchius</taxon>
    </lineage>
</organism>
<dbReference type="Gene3D" id="3.80.10.10">
    <property type="entry name" value="Ribonuclease Inhibitor"/>
    <property type="match status" value="1"/>
</dbReference>
<evidence type="ECO:0000256" key="2">
    <source>
        <dbReference type="ARBA" id="ARBA00022490"/>
    </source>
</evidence>
<dbReference type="SMART" id="SM00368">
    <property type="entry name" value="LRR_RI"/>
    <property type="match status" value="4"/>
</dbReference>
<dbReference type="InterPro" id="IPR001611">
    <property type="entry name" value="Leu-rich_rpt"/>
</dbReference>
<dbReference type="Proteomes" id="UP000694548">
    <property type="component" value="Chromosome sgr04"/>
</dbReference>
<dbReference type="AlphaFoldDB" id="A0A8C6K6T6"/>
<dbReference type="SUPFAM" id="SSF52047">
    <property type="entry name" value="RNI-like"/>
    <property type="match status" value="1"/>
</dbReference>
<dbReference type="PANTHER" id="PTHR24107:SF27">
    <property type="entry name" value="DYNEIN REGULATORY COMPLEX SUBUNIT 5"/>
    <property type="match status" value="1"/>
</dbReference>
<protein>
    <submittedName>
        <fullName evidence="4">T-complex-associated-testis-expressed 1</fullName>
    </submittedName>
</protein>
<name>A0A8C6K6T6_NOTFU</name>
<keyword evidence="3" id="KW-0206">Cytoskeleton</keyword>
<evidence type="ECO:0000313" key="5">
    <source>
        <dbReference type="Proteomes" id="UP000694548"/>
    </source>
</evidence>
<evidence type="ECO:0000256" key="1">
    <source>
        <dbReference type="ARBA" id="ARBA00004245"/>
    </source>
</evidence>
<keyword evidence="5" id="KW-1185">Reference proteome</keyword>
<proteinExistence type="predicted"/>
<reference evidence="4" key="3">
    <citation type="submission" date="2025-09" db="UniProtKB">
        <authorList>
            <consortium name="Ensembl"/>
        </authorList>
    </citation>
    <scope>IDENTIFICATION</scope>
</reference>
<comment type="subcellular location">
    <subcellularLocation>
        <location evidence="1">Cytoplasm</location>
        <location evidence="1">Cytoskeleton</location>
    </subcellularLocation>
</comment>